<dbReference type="PATRIC" id="fig|1123501.6.peg.2219"/>
<feature type="signal peptide" evidence="2">
    <location>
        <begin position="1"/>
        <end position="18"/>
    </location>
</feature>
<dbReference type="InterPro" id="IPR013517">
    <property type="entry name" value="FG-GAP"/>
</dbReference>
<keyword evidence="1 2" id="KW-0732">Signal</keyword>
<dbReference type="RefSeq" id="WP_018304693.1">
    <property type="nucleotide sequence ID" value="NZ_KB902315.1"/>
</dbReference>
<feature type="chain" id="PRO_5002217573" evidence="2">
    <location>
        <begin position="19"/>
        <end position="256"/>
    </location>
</feature>
<reference evidence="3 4" key="1">
    <citation type="submission" date="2013-01" db="EMBL/GenBank/DDBJ databases">
        <authorList>
            <person name="Fiebig A."/>
            <person name="Goeker M."/>
            <person name="Klenk H.-P.P."/>
        </authorList>
    </citation>
    <scope>NUCLEOTIDE SEQUENCE [LARGE SCALE GENOMIC DNA]</scope>
    <source>
        <strain evidence="3 4">DSM 24838</strain>
    </source>
</reference>
<dbReference type="eggNOG" id="ENOG502ZC7S">
    <property type="taxonomic scope" value="Bacteria"/>
</dbReference>
<dbReference type="Proteomes" id="UP000035100">
    <property type="component" value="Unassembled WGS sequence"/>
</dbReference>
<dbReference type="InterPro" id="IPR028994">
    <property type="entry name" value="Integrin_alpha_N"/>
</dbReference>
<dbReference type="STRING" id="1123501.Wenmar_02123"/>
<sequence>MRLSLAAALAVWSAPAAACIVDQATLTAHPESVTVAEAGAPARAWFDDPVTRYDHFVLGRQTEPSSLWVDLPGNHGLCGTQAALDESHVFEDVAPRLGDLDGDGTNEVIVVRSHVDRGAQIAVYGHDGTDLRLLATTPYIGQAHRWLAPVGATDLDGDGAVEIAYVDRPHLARVLRVWRWTDGALTEVAAVSGVTNHRIGEPAITGGVRDCGAGPEMIVASADWSRLLALTFDGAAVAARDLGPFSAAAVTTAMTC</sequence>
<protein>
    <submittedName>
        <fullName evidence="3">Family description</fullName>
    </submittedName>
</protein>
<keyword evidence="4" id="KW-1185">Reference proteome</keyword>
<name>A0A0D0NL70_9RHOB</name>
<accession>A0A0D0NL70</accession>
<evidence type="ECO:0000313" key="3">
    <source>
        <dbReference type="EMBL" id="KIQ69055.1"/>
    </source>
</evidence>
<evidence type="ECO:0000313" key="4">
    <source>
        <dbReference type="Proteomes" id="UP000035100"/>
    </source>
</evidence>
<organism evidence="3 4">
    <name type="scientific">Wenxinia marina DSM 24838</name>
    <dbReference type="NCBI Taxonomy" id="1123501"/>
    <lineage>
        <taxon>Bacteria</taxon>
        <taxon>Pseudomonadati</taxon>
        <taxon>Pseudomonadota</taxon>
        <taxon>Alphaproteobacteria</taxon>
        <taxon>Rhodobacterales</taxon>
        <taxon>Roseobacteraceae</taxon>
        <taxon>Wenxinia</taxon>
    </lineage>
</organism>
<evidence type="ECO:0000256" key="2">
    <source>
        <dbReference type="SAM" id="SignalP"/>
    </source>
</evidence>
<dbReference type="Pfam" id="PF13517">
    <property type="entry name" value="FG-GAP_3"/>
    <property type="match status" value="1"/>
</dbReference>
<comment type="caution">
    <text evidence="3">The sequence shown here is derived from an EMBL/GenBank/DDBJ whole genome shotgun (WGS) entry which is preliminary data.</text>
</comment>
<proteinExistence type="predicted"/>
<gene>
    <name evidence="3" type="ORF">Wenmar_02123</name>
</gene>
<dbReference type="AlphaFoldDB" id="A0A0D0NL70"/>
<dbReference type="EMBL" id="AONG01000010">
    <property type="protein sequence ID" value="KIQ69055.1"/>
    <property type="molecule type" value="Genomic_DNA"/>
</dbReference>
<dbReference type="SUPFAM" id="SSF69318">
    <property type="entry name" value="Integrin alpha N-terminal domain"/>
    <property type="match status" value="1"/>
</dbReference>
<evidence type="ECO:0000256" key="1">
    <source>
        <dbReference type="ARBA" id="ARBA00022729"/>
    </source>
</evidence>